<evidence type="ECO:0000313" key="2">
    <source>
        <dbReference type="EMBL" id="AGB03307.1"/>
    </source>
</evidence>
<dbReference type="OrthoDB" id="137738at2157"/>
<dbReference type="Proteomes" id="UP000010824">
    <property type="component" value="Chromosome"/>
</dbReference>
<evidence type="ECO:0000313" key="3">
    <source>
        <dbReference type="Proteomes" id="UP000010824"/>
    </source>
</evidence>
<name>L0HF03_METFS</name>
<dbReference type="STRING" id="593750.Metfor_2303"/>
<dbReference type="eggNOG" id="arCOG05203">
    <property type="taxonomic scope" value="Archaea"/>
</dbReference>
<dbReference type="KEGG" id="mfo:Metfor_2303"/>
<protein>
    <submittedName>
        <fullName evidence="2">Uncharacterized protein</fullName>
    </submittedName>
</protein>
<proteinExistence type="predicted"/>
<dbReference type="GeneID" id="14309695"/>
<keyword evidence="1" id="KW-0472">Membrane</keyword>
<reference evidence="3" key="1">
    <citation type="submission" date="2011-12" db="EMBL/GenBank/DDBJ databases">
        <title>Complete sequence of Methanoregula formicicum SMSP.</title>
        <authorList>
            <person name="Lucas S."/>
            <person name="Han J."/>
            <person name="Lapidus A."/>
            <person name="Cheng J.-F."/>
            <person name="Goodwin L."/>
            <person name="Pitluck S."/>
            <person name="Peters L."/>
            <person name="Ovchinnikova G."/>
            <person name="Teshima H."/>
            <person name="Detter J.C."/>
            <person name="Han C."/>
            <person name="Tapia R."/>
            <person name="Land M."/>
            <person name="Hauser L."/>
            <person name="Kyrpides N."/>
            <person name="Ivanova N."/>
            <person name="Pagani I."/>
            <person name="Imachi H."/>
            <person name="Tamaki H."/>
            <person name="Sekiguchi Y."/>
            <person name="Kamagata Y."/>
            <person name="Cadillo-Quiroz H."/>
            <person name="Zinder S."/>
            <person name="Liu W.-T."/>
            <person name="Woyke T."/>
        </authorList>
    </citation>
    <scope>NUCLEOTIDE SEQUENCE [LARGE SCALE GENOMIC DNA]</scope>
    <source>
        <strain evidence="3">DSM 22288 / NBRC 105244 / SMSP</strain>
    </source>
</reference>
<keyword evidence="3" id="KW-1185">Reference proteome</keyword>
<keyword evidence="1" id="KW-1133">Transmembrane helix</keyword>
<organism evidence="2 3">
    <name type="scientific">Methanoregula formicica (strain DSM 22288 / NBRC 105244 / SMSP)</name>
    <dbReference type="NCBI Taxonomy" id="593750"/>
    <lineage>
        <taxon>Archaea</taxon>
        <taxon>Methanobacteriati</taxon>
        <taxon>Methanobacteriota</taxon>
        <taxon>Stenosarchaea group</taxon>
        <taxon>Methanomicrobia</taxon>
        <taxon>Methanomicrobiales</taxon>
        <taxon>Methanoregulaceae</taxon>
        <taxon>Methanoregula</taxon>
    </lineage>
</organism>
<dbReference type="AlphaFoldDB" id="L0HF03"/>
<feature type="transmembrane region" description="Helical" evidence="1">
    <location>
        <begin position="109"/>
        <end position="133"/>
    </location>
</feature>
<dbReference type="RefSeq" id="WP_015286270.1">
    <property type="nucleotide sequence ID" value="NC_019943.1"/>
</dbReference>
<dbReference type="InParanoid" id="L0HF03"/>
<accession>L0HF03</accession>
<dbReference type="EMBL" id="CP003167">
    <property type="protein sequence ID" value="AGB03307.1"/>
    <property type="molecule type" value="Genomic_DNA"/>
</dbReference>
<feature type="transmembrane region" description="Helical" evidence="1">
    <location>
        <begin position="145"/>
        <end position="166"/>
    </location>
</feature>
<dbReference type="HOGENOM" id="CLU_112756_0_0_2"/>
<evidence type="ECO:0000256" key="1">
    <source>
        <dbReference type="SAM" id="Phobius"/>
    </source>
</evidence>
<keyword evidence="1" id="KW-0812">Transmembrane</keyword>
<gene>
    <name evidence="2" type="ordered locus">Metfor_2303</name>
</gene>
<sequence length="189" mass="21847">MPEIESLYRKVNGKILIEIDLKSVEQIFNSLDHAPFHEKELDPDAAQYIVDIVDDFPLKTPFRLVIYLPVCIHCKEQAGKIPAAIRSHFRYRMLVQDLKFREKFRQGRWALLVGLTFLTIALLARQVVAAYLAADHLLAQIFADALLIIGWVAMWEPVTILLYQLWPIVKMKKVFEKISTMEIEILPSS</sequence>
<reference evidence="2 3" key="2">
    <citation type="journal article" date="2014" name="Genome Announc.">
        <title>Complete Genome Sequence of Methanoregula formicica SMSPT, a Mesophilic Hydrogenotrophic Methanogen Isolated from a Methanogenic Upflow Anaerobic Sludge Blanket Reactor.</title>
        <authorList>
            <person name="Yamamoto K."/>
            <person name="Tamaki H."/>
            <person name="Cadillo-Quiroz H."/>
            <person name="Imachi H."/>
            <person name="Kyrpides N."/>
            <person name="Woyke T."/>
            <person name="Goodwin L."/>
            <person name="Zinder S.H."/>
            <person name="Kamagata Y."/>
            <person name="Liu W.T."/>
        </authorList>
    </citation>
    <scope>NUCLEOTIDE SEQUENCE [LARGE SCALE GENOMIC DNA]</scope>
    <source>
        <strain evidence="3">DSM 22288 / NBRC 105244 / SMSP</strain>
    </source>
</reference>